<dbReference type="Proteomes" id="UP000180235">
    <property type="component" value="Chromosome"/>
</dbReference>
<evidence type="ECO:0000313" key="2">
    <source>
        <dbReference type="Proteomes" id="UP000180235"/>
    </source>
</evidence>
<dbReference type="OrthoDB" id="5477554at2"/>
<gene>
    <name evidence="1" type="ORF">GlitD10_0274</name>
</gene>
<dbReference type="STRING" id="1188229.GlitD10_0274"/>
<accession>A0A1J0A9K3</accession>
<dbReference type="AlphaFoldDB" id="A0A1J0A9K3"/>
<proteinExistence type="predicted"/>
<protein>
    <submittedName>
        <fullName evidence="1">Uncharacterized protein</fullName>
    </submittedName>
</protein>
<reference evidence="1 2" key="1">
    <citation type="submission" date="2016-10" db="EMBL/GenBank/DDBJ databases">
        <title>Description of Gloeomargarita lithophora gen. nov., sp. nov., a thylakoid-bearing basal-branching cyanobacterium with intracellular carbonates, and proposal for Gloeomargaritales ord. nov.</title>
        <authorList>
            <person name="Moreira D."/>
            <person name="Tavera R."/>
            <person name="Benzerara K."/>
            <person name="Skouri-Panet F."/>
            <person name="Couradeau E."/>
            <person name="Gerard E."/>
            <person name="Loussert C."/>
            <person name="Novelo E."/>
            <person name="Zivanovic Y."/>
            <person name="Lopez-Garcia P."/>
        </authorList>
    </citation>
    <scope>NUCLEOTIDE SEQUENCE [LARGE SCALE GENOMIC DNA]</scope>
    <source>
        <strain evidence="1 2">D10</strain>
    </source>
</reference>
<name>A0A1J0A9K3_9CYAN</name>
<dbReference type="RefSeq" id="WP_071453297.1">
    <property type="nucleotide sequence ID" value="NZ_CP017675.1"/>
</dbReference>
<dbReference type="EMBL" id="CP017675">
    <property type="protein sequence ID" value="APB32577.1"/>
    <property type="molecule type" value="Genomic_DNA"/>
</dbReference>
<evidence type="ECO:0000313" key="1">
    <source>
        <dbReference type="EMBL" id="APB32577.1"/>
    </source>
</evidence>
<organism evidence="1 2">
    <name type="scientific">Gloeomargarita lithophora Alchichica-D10</name>
    <dbReference type="NCBI Taxonomy" id="1188229"/>
    <lineage>
        <taxon>Bacteria</taxon>
        <taxon>Bacillati</taxon>
        <taxon>Cyanobacteriota</taxon>
        <taxon>Cyanophyceae</taxon>
        <taxon>Gloeomargaritales</taxon>
        <taxon>Gloeomargaritaceae</taxon>
        <taxon>Gloeomargarita</taxon>
    </lineage>
</organism>
<sequence length="330" mass="38403">MKKPVKVAYLSEFSEIAILEKSETDSDGDSYWSCTLEMIGYENMVIEKFPNKKFMKYISELQDLACKMGNFLRKPVITPIGVISVSQTQEYCPSSDQDEMTTGVEKIYKTLKLNFVDTHEYRRVNSEEFRGYVDLAYYHRLQSILVEQGYTWAGDIENMTVAEELRDYNSRTFIRTMINSTHNTHNTNISVYHFNPKIPLGFLSQIKAFDCETEFSPEKYLVTSNASANSFDYPPGFDAIHLPANTDYKVILKTHYQRLQKAISTWNLSPTPLHSLEDILAMQKRMQQAKNAHRKRIGYITQEELNRFKVDPQIAQEVGRKLRERFSRET</sequence>
<dbReference type="KEGG" id="glt:GlitD10_0274"/>
<keyword evidence="2" id="KW-1185">Reference proteome</keyword>